<dbReference type="InterPro" id="IPR036689">
    <property type="entry name" value="ESAT-6-like_sf"/>
</dbReference>
<evidence type="ECO:0000313" key="2">
    <source>
        <dbReference type="EMBL" id="MFF5291156.1"/>
    </source>
</evidence>
<dbReference type="SUPFAM" id="SSF140453">
    <property type="entry name" value="EsxAB dimer-like"/>
    <property type="match status" value="1"/>
</dbReference>
<accession>A0ABW6WE29</accession>
<dbReference type="Pfam" id="PF25547">
    <property type="entry name" value="WXG100_2"/>
    <property type="match status" value="1"/>
</dbReference>
<evidence type="ECO:0000259" key="1">
    <source>
        <dbReference type="Pfam" id="PF25547"/>
    </source>
</evidence>
<dbReference type="Gene3D" id="1.10.287.1060">
    <property type="entry name" value="ESAT-6-like"/>
    <property type="match status" value="1"/>
</dbReference>
<organism evidence="2 3">
    <name type="scientific">Paractinoplanes globisporus</name>
    <dbReference type="NCBI Taxonomy" id="113565"/>
    <lineage>
        <taxon>Bacteria</taxon>
        <taxon>Bacillati</taxon>
        <taxon>Actinomycetota</taxon>
        <taxon>Actinomycetes</taxon>
        <taxon>Micromonosporales</taxon>
        <taxon>Micromonosporaceae</taxon>
        <taxon>Paractinoplanes</taxon>
    </lineage>
</organism>
<reference evidence="2 3" key="1">
    <citation type="submission" date="2024-10" db="EMBL/GenBank/DDBJ databases">
        <title>The Natural Products Discovery Center: Release of the First 8490 Sequenced Strains for Exploring Actinobacteria Biosynthetic Diversity.</title>
        <authorList>
            <person name="Kalkreuter E."/>
            <person name="Kautsar S.A."/>
            <person name="Yang D."/>
            <person name="Bader C.D."/>
            <person name="Teijaro C.N."/>
            <person name="Fluegel L."/>
            <person name="Davis C.M."/>
            <person name="Simpson J.R."/>
            <person name="Lauterbach L."/>
            <person name="Steele A.D."/>
            <person name="Gui C."/>
            <person name="Meng S."/>
            <person name="Li G."/>
            <person name="Viehrig K."/>
            <person name="Ye F."/>
            <person name="Su P."/>
            <person name="Kiefer A.F."/>
            <person name="Nichols A."/>
            <person name="Cepeda A.J."/>
            <person name="Yan W."/>
            <person name="Fan B."/>
            <person name="Jiang Y."/>
            <person name="Adhikari A."/>
            <person name="Zheng C.-J."/>
            <person name="Schuster L."/>
            <person name="Cowan T.M."/>
            <person name="Smanski M.J."/>
            <person name="Chevrette M.G."/>
            <person name="De Carvalho L.P.S."/>
            <person name="Shen B."/>
        </authorList>
    </citation>
    <scope>NUCLEOTIDE SEQUENCE [LARGE SCALE GENOMIC DNA]</scope>
    <source>
        <strain evidence="2 3">NPDC000087</strain>
    </source>
</reference>
<keyword evidence="3" id="KW-1185">Reference proteome</keyword>
<proteinExistence type="predicted"/>
<protein>
    <submittedName>
        <fullName evidence="2">WXG100 family type VII secretion target</fullName>
    </submittedName>
</protein>
<feature type="domain" description="Outer membrane channel protein CpnT-like N-terminal" evidence="1">
    <location>
        <begin position="81"/>
        <end position="184"/>
    </location>
</feature>
<name>A0ABW6WE29_9ACTN</name>
<evidence type="ECO:0000313" key="3">
    <source>
        <dbReference type="Proteomes" id="UP001602245"/>
    </source>
</evidence>
<dbReference type="Proteomes" id="UP001602245">
    <property type="component" value="Unassembled WGS sequence"/>
</dbReference>
<dbReference type="InterPro" id="IPR057746">
    <property type="entry name" value="CpnT-like_N"/>
</dbReference>
<sequence length="381" mass="41994">MTNPLVAPTVDSPVSPWAGIWLADDVETILDGVKSRSWVEVSIGGTSAGLDVLAFVTDPIGSLLQYGIAWMIEHVRPLSEALDWLAGNPDEITAQSQTWRNIGAAMRDNCDDLIRAVRWDTTEWEGEAGDAYRAWSTNQQNTIKALAQAADAMAVMTEAAATLIAGVRQMVRDAIAVLVSRLVDYALEELFSLGTATGLVLNQVTTLCAAWSDRISHWLRDLLSSLRNLSALGDRLKEALESIKNLLRRLSSGPAETVLSRVKKRGAGNAQFFKLETVRSVAEKYGIDLAGLTISLADAAKRGRCACTYPDGSIVLFSPAFRSEEDLARTLVHEKFHSDELAAGSEFPRTEADRDKWEDRAYAYEDEWWNNQPVRPEPRDN</sequence>
<gene>
    <name evidence="2" type="ORF">ACFY35_17070</name>
</gene>
<dbReference type="EMBL" id="JBIAZU010000003">
    <property type="protein sequence ID" value="MFF5291156.1"/>
    <property type="molecule type" value="Genomic_DNA"/>
</dbReference>
<comment type="caution">
    <text evidence="2">The sequence shown here is derived from an EMBL/GenBank/DDBJ whole genome shotgun (WGS) entry which is preliminary data.</text>
</comment>
<dbReference type="RefSeq" id="WP_051115500.1">
    <property type="nucleotide sequence ID" value="NZ_JBIAZU010000003.1"/>
</dbReference>